<reference evidence="1" key="1">
    <citation type="submission" date="2021-06" db="EMBL/GenBank/DDBJ databases">
        <authorList>
            <person name="Kallberg Y."/>
            <person name="Tangrot J."/>
            <person name="Rosling A."/>
        </authorList>
    </citation>
    <scope>NUCLEOTIDE SEQUENCE</scope>
    <source>
        <strain evidence="1">UK204</strain>
    </source>
</reference>
<dbReference type="EMBL" id="CAJVPQ010025812">
    <property type="protein sequence ID" value="CAG8767434.1"/>
    <property type="molecule type" value="Genomic_DNA"/>
</dbReference>
<evidence type="ECO:0000313" key="2">
    <source>
        <dbReference type="Proteomes" id="UP000789570"/>
    </source>
</evidence>
<gene>
    <name evidence="1" type="ORF">FCALED_LOCUS17309</name>
</gene>
<comment type="caution">
    <text evidence="1">The sequence shown here is derived from an EMBL/GenBank/DDBJ whole genome shotgun (WGS) entry which is preliminary data.</text>
</comment>
<dbReference type="Proteomes" id="UP000789570">
    <property type="component" value="Unassembled WGS sequence"/>
</dbReference>
<keyword evidence="2" id="KW-1185">Reference proteome</keyword>
<sequence length="89" mass="10389">ENQASSYKRKMFPEWKFDILDNSVDIVASFRVNLKYLEQIINTEKPVTMSTIVFIIIDDPNSPNIITLKKQYETNPFVKIREHKTNLGA</sequence>
<feature type="non-terminal residue" evidence="1">
    <location>
        <position position="89"/>
    </location>
</feature>
<accession>A0A9N9J8L7</accession>
<dbReference type="AlphaFoldDB" id="A0A9N9J8L7"/>
<feature type="non-terminal residue" evidence="1">
    <location>
        <position position="1"/>
    </location>
</feature>
<proteinExistence type="predicted"/>
<evidence type="ECO:0000313" key="1">
    <source>
        <dbReference type="EMBL" id="CAG8767434.1"/>
    </source>
</evidence>
<name>A0A9N9J8L7_9GLOM</name>
<organism evidence="1 2">
    <name type="scientific">Funneliformis caledonium</name>
    <dbReference type="NCBI Taxonomy" id="1117310"/>
    <lineage>
        <taxon>Eukaryota</taxon>
        <taxon>Fungi</taxon>
        <taxon>Fungi incertae sedis</taxon>
        <taxon>Mucoromycota</taxon>
        <taxon>Glomeromycotina</taxon>
        <taxon>Glomeromycetes</taxon>
        <taxon>Glomerales</taxon>
        <taxon>Glomeraceae</taxon>
        <taxon>Funneliformis</taxon>
    </lineage>
</organism>
<protein>
    <submittedName>
        <fullName evidence="1">16688_t:CDS:1</fullName>
    </submittedName>
</protein>